<dbReference type="SUPFAM" id="SSF56317">
    <property type="entry name" value="Carbon-nitrogen hydrolase"/>
    <property type="match status" value="1"/>
</dbReference>
<accession>F9VTR8</accession>
<keyword evidence="1 3" id="KW-0378">Hydrolase</keyword>
<evidence type="ECO:0000313" key="3">
    <source>
        <dbReference type="EMBL" id="GAA12007.1"/>
    </source>
</evidence>
<dbReference type="PANTHER" id="PTHR43674">
    <property type="entry name" value="NITRILASE C965.09-RELATED"/>
    <property type="match status" value="1"/>
</dbReference>
<dbReference type="PROSITE" id="PS50263">
    <property type="entry name" value="CN_HYDROLASE"/>
    <property type="match status" value="1"/>
</dbReference>
<sequence>MTTPDKTRTEETTPGIVTAGVLQLRPTADREANLAVVADLIDQAAARGVKVLQLPELFSVPFVAPMPVDPDYLVYGEPLDGPSNTMVAEKSREHGMTIVSSIFEKTAAAGVYYNTATVFVGGERRLDYRKSHLPLSFNFPEKSYFRPGDKSPEVVDADGIPVSTIICYERHFPELARTAAVQGATVLGIPIASGNGYSRETFDLELKAHAVFNCMYVLASNRIGAEGPKEYFGGSSIYGPDGETVATAEDNGGDELVVGDIDLGQLPAKRAFSRPFLRDRRFALYK</sequence>
<dbReference type="Pfam" id="PF00795">
    <property type="entry name" value="CN_hydrolase"/>
    <property type="match status" value="1"/>
</dbReference>
<dbReference type="EMBL" id="BACI01000047">
    <property type="protein sequence ID" value="GAA12007.1"/>
    <property type="molecule type" value="Genomic_DNA"/>
</dbReference>
<organism evidence="3 4">
    <name type="scientific">Gordonia alkanivorans NBRC 16433</name>
    <dbReference type="NCBI Taxonomy" id="1027371"/>
    <lineage>
        <taxon>Bacteria</taxon>
        <taxon>Bacillati</taxon>
        <taxon>Actinomycetota</taxon>
        <taxon>Actinomycetes</taxon>
        <taxon>Mycobacteriales</taxon>
        <taxon>Gordoniaceae</taxon>
        <taxon>Gordonia</taxon>
    </lineage>
</organism>
<dbReference type="AlphaFoldDB" id="F9VTR8"/>
<reference evidence="3 4" key="1">
    <citation type="submission" date="2011-05" db="EMBL/GenBank/DDBJ databases">
        <title>Whole genome shotgun sequence of Gordonia alkanivorans NBRC 16433.</title>
        <authorList>
            <person name="Hosoyama A."/>
            <person name="Nakamura S."/>
            <person name="Takarada H."/>
            <person name="Tsuchikane K."/>
            <person name="Yamazaki S."/>
            <person name="Fujita N."/>
        </authorList>
    </citation>
    <scope>NUCLEOTIDE SEQUENCE [LARGE SCALE GENOMIC DNA]</scope>
    <source>
        <strain evidence="3 4">NBRC 16433</strain>
    </source>
</reference>
<evidence type="ECO:0000313" key="4">
    <source>
        <dbReference type="Proteomes" id="UP000003558"/>
    </source>
</evidence>
<dbReference type="InterPro" id="IPR050345">
    <property type="entry name" value="Aliph_Amidase/BUP"/>
</dbReference>
<dbReference type="CDD" id="cd07197">
    <property type="entry name" value="nitrilase"/>
    <property type="match status" value="1"/>
</dbReference>
<evidence type="ECO:0000259" key="2">
    <source>
        <dbReference type="PROSITE" id="PS50263"/>
    </source>
</evidence>
<dbReference type="InterPro" id="IPR003010">
    <property type="entry name" value="C-N_Hydrolase"/>
</dbReference>
<comment type="caution">
    <text evidence="3">The sequence shown here is derived from an EMBL/GenBank/DDBJ whole genome shotgun (WGS) entry which is preliminary data.</text>
</comment>
<dbReference type="Proteomes" id="UP000003558">
    <property type="component" value="Unassembled WGS sequence"/>
</dbReference>
<dbReference type="GO" id="GO:0016811">
    <property type="term" value="F:hydrolase activity, acting on carbon-nitrogen (but not peptide) bonds, in linear amides"/>
    <property type="evidence" value="ECO:0007669"/>
    <property type="project" value="TreeGrafter"/>
</dbReference>
<name>F9VTR8_9ACTN</name>
<feature type="domain" description="CN hydrolase" evidence="2">
    <location>
        <begin position="17"/>
        <end position="263"/>
    </location>
</feature>
<dbReference type="RefSeq" id="WP_006358155.1">
    <property type="nucleotide sequence ID" value="NZ_BACI01000047.1"/>
</dbReference>
<dbReference type="Gene3D" id="3.60.110.10">
    <property type="entry name" value="Carbon-nitrogen hydrolase"/>
    <property type="match status" value="1"/>
</dbReference>
<gene>
    <name evidence="3" type="ORF">GOALK_047_00300</name>
</gene>
<protein>
    <submittedName>
        <fullName evidence="3">Putative hydrolase</fullName>
    </submittedName>
</protein>
<dbReference type="PANTHER" id="PTHR43674:SF2">
    <property type="entry name" value="BETA-UREIDOPROPIONASE"/>
    <property type="match status" value="1"/>
</dbReference>
<proteinExistence type="predicted"/>
<evidence type="ECO:0000256" key="1">
    <source>
        <dbReference type="ARBA" id="ARBA00022801"/>
    </source>
</evidence>
<dbReference type="STRING" id="1027371.GOALK_047_00300"/>
<dbReference type="eggNOG" id="COG0388">
    <property type="taxonomic scope" value="Bacteria"/>
</dbReference>
<dbReference type="InterPro" id="IPR036526">
    <property type="entry name" value="C-N_Hydrolase_sf"/>
</dbReference>